<dbReference type="Proteomes" id="UP001234297">
    <property type="component" value="Chromosome 1"/>
</dbReference>
<name>A0ACC2MYC4_PERAE</name>
<dbReference type="EMBL" id="CM056809">
    <property type="protein sequence ID" value="KAJ8650719.1"/>
    <property type="molecule type" value="Genomic_DNA"/>
</dbReference>
<comment type="caution">
    <text evidence="1">The sequence shown here is derived from an EMBL/GenBank/DDBJ whole genome shotgun (WGS) entry which is preliminary data.</text>
</comment>
<accession>A0ACC2MYC4</accession>
<organism evidence="1 2">
    <name type="scientific">Persea americana</name>
    <name type="common">Avocado</name>
    <dbReference type="NCBI Taxonomy" id="3435"/>
    <lineage>
        <taxon>Eukaryota</taxon>
        <taxon>Viridiplantae</taxon>
        <taxon>Streptophyta</taxon>
        <taxon>Embryophyta</taxon>
        <taxon>Tracheophyta</taxon>
        <taxon>Spermatophyta</taxon>
        <taxon>Magnoliopsida</taxon>
        <taxon>Magnoliidae</taxon>
        <taxon>Laurales</taxon>
        <taxon>Lauraceae</taxon>
        <taxon>Persea</taxon>
    </lineage>
</organism>
<evidence type="ECO:0000313" key="2">
    <source>
        <dbReference type="Proteomes" id="UP001234297"/>
    </source>
</evidence>
<protein>
    <submittedName>
        <fullName evidence="1">Uncharacterized protein</fullName>
    </submittedName>
</protein>
<keyword evidence="2" id="KW-1185">Reference proteome</keyword>
<reference evidence="1 2" key="1">
    <citation type="journal article" date="2022" name="Hortic Res">
        <title>A haplotype resolved chromosomal level avocado genome allows analysis of novel avocado genes.</title>
        <authorList>
            <person name="Nath O."/>
            <person name="Fletcher S.J."/>
            <person name="Hayward A."/>
            <person name="Shaw L.M."/>
            <person name="Masouleh A.K."/>
            <person name="Furtado A."/>
            <person name="Henry R.J."/>
            <person name="Mitter N."/>
        </authorList>
    </citation>
    <scope>NUCLEOTIDE SEQUENCE [LARGE SCALE GENOMIC DNA]</scope>
    <source>
        <strain evidence="2">cv. Hass</strain>
    </source>
</reference>
<evidence type="ECO:0000313" key="1">
    <source>
        <dbReference type="EMBL" id="KAJ8650719.1"/>
    </source>
</evidence>
<gene>
    <name evidence="1" type="ORF">MRB53_003742</name>
</gene>
<sequence length="235" mass="25965">MAKGEEMEKKAEKKINGWGLFGSKYEDAADLYDKATNFYKLAKSWDKAGAVYIKLANCHLKLESKHEAASAYVDASKCLQKDLCSRKLVRNMNLRRTSSRPWIIMNVLPISSKVRRLQLPQTNARRRSSVKSTFGIIRTDTNDSSGISALPFFWSRSYLSKVAALGVNKVSVVASLTLLLFISSSLAIMGKLQVQTLKFVVICASLIAMPNVVVVVIALANLSNRVTVTFAVAIK</sequence>
<proteinExistence type="predicted"/>